<organism evidence="1 2">
    <name type="scientific">Gemelliphila asaccharolytica</name>
    <dbReference type="NCBI Taxonomy" id="502393"/>
    <lineage>
        <taxon>Bacteria</taxon>
        <taxon>Bacillati</taxon>
        <taxon>Bacillota</taxon>
        <taxon>Bacilli</taxon>
        <taxon>Bacillales</taxon>
        <taxon>Gemellaceae</taxon>
        <taxon>Gemelliphila</taxon>
    </lineage>
</organism>
<keyword evidence="2" id="KW-1185">Reference proteome</keyword>
<proteinExistence type="predicted"/>
<reference evidence="1 2" key="1">
    <citation type="submission" date="2016-01" db="EMBL/GenBank/DDBJ databases">
        <authorList>
            <person name="Mitreva M."/>
            <person name="Pepin K.H."/>
            <person name="Mihindukulasuriya K.A."/>
            <person name="Fulton R."/>
            <person name="Fronick C."/>
            <person name="O'Laughlin M."/>
            <person name="Miner T."/>
            <person name="Herter B."/>
            <person name="Rosa B.A."/>
            <person name="Cordes M."/>
            <person name="Tomlinson C."/>
            <person name="Wollam A."/>
            <person name="Palsikar V.B."/>
            <person name="Mardis E.R."/>
            <person name="Wilson R.K."/>
        </authorList>
    </citation>
    <scope>NUCLEOTIDE SEQUENCE [LARGE SCALE GENOMIC DNA]</scope>
    <source>
        <strain evidence="1 2">KA00071</strain>
    </source>
</reference>
<dbReference type="RefSeq" id="WP_066128218.1">
    <property type="nucleotide sequence ID" value="NZ_KQ959854.1"/>
</dbReference>
<dbReference type="Pfam" id="PF06949">
    <property type="entry name" value="DUF1292"/>
    <property type="match status" value="1"/>
</dbReference>
<comment type="caution">
    <text evidence="1">The sequence shown here is derived from an EMBL/GenBank/DDBJ whole genome shotgun (WGS) entry which is preliminary data.</text>
</comment>
<gene>
    <name evidence="1" type="ORF">HMPREF1871_00004</name>
</gene>
<dbReference type="EMBL" id="LSDB01000001">
    <property type="protein sequence ID" value="KXB58938.1"/>
    <property type="molecule type" value="Genomic_DNA"/>
</dbReference>
<dbReference type="Proteomes" id="UP000070467">
    <property type="component" value="Unassembled WGS sequence"/>
</dbReference>
<protein>
    <submittedName>
        <fullName evidence="1">Uncharacterized protein</fullName>
    </submittedName>
</protein>
<name>A0ABR5TNB9_9BACL</name>
<evidence type="ECO:0000313" key="1">
    <source>
        <dbReference type="EMBL" id="KXB58938.1"/>
    </source>
</evidence>
<dbReference type="InterPro" id="IPR009711">
    <property type="entry name" value="UPF0473"/>
</dbReference>
<accession>A0ABR5TNB9</accession>
<evidence type="ECO:0000313" key="2">
    <source>
        <dbReference type="Proteomes" id="UP000070467"/>
    </source>
</evidence>
<sequence length="107" mass="12824">MLEKKLDEMNINSEEEVYELVDSEGKEKEYRKILEFTNPVNNKLYFIFTEEKNIDNYQLEVFPMECIEEEGNMRFEPLENDEELDMVSEVLDILYSESEEIDSEESC</sequence>